<sequence length="30" mass="3552">MSWSTVLADPEGQWIKLVQKKLQEMDTYII</sequence>
<dbReference type="EMBL" id="ADHJ01000037">
    <property type="protein sequence ID" value="EFU39736.1"/>
    <property type="molecule type" value="Genomic_DNA"/>
</dbReference>
<gene>
    <name evidence="1" type="ORF">PVOR_20589</name>
</gene>
<accession>A0A2R9SQW0</accession>
<dbReference type="AlphaFoldDB" id="A0A2R9SQW0"/>
<proteinExistence type="predicted"/>
<evidence type="ECO:0000313" key="1">
    <source>
        <dbReference type="EMBL" id="EFU39736.1"/>
    </source>
</evidence>
<name>A0A2R9SQW0_9BACL</name>
<comment type="caution">
    <text evidence="1">The sequence shown here is derived from an EMBL/GenBank/DDBJ whole genome shotgun (WGS) entry which is preliminary data.</text>
</comment>
<protein>
    <submittedName>
        <fullName evidence="1">Uncharacterized protein</fullName>
    </submittedName>
</protein>
<dbReference type="KEGG" id="pvo:PVOR_20589"/>
<evidence type="ECO:0000313" key="2">
    <source>
        <dbReference type="Proteomes" id="UP000003094"/>
    </source>
</evidence>
<reference evidence="1 2" key="1">
    <citation type="journal article" date="2010" name="BMC Genomics">
        <title>Genome sequence of the pattern forming Paenibacillus vortex bacterium reveals potential for thriving in complex environments.</title>
        <authorList>
            <person name="Sirota-Madi A."/>
            <person name="Olender T."/>
            <person name="Helman Y."/>
            <person name="Ingham C."/>
            <person name="Brainis I."/>
            <person name="Roth D."/>
            <person name="Hagi E."/>
            <person name="Brodsky L."/>
            <person name="Leshkowitz D."/>
            <person name="Galatenko V."/>
            <person name="Nikolaev V."/>
            <person name="Mugasimangalam R.C."/>
            <person name="Bransburg-Zabary S."/>
            <person name="Gutnick D.L."/>
            <person name="Lancet D."/>
            <person name="Ben-Jacob E."/>
        </authorList>
    </citation>
    <scope>NUCLEOTIDE SEQUENCE [LARGE SCALE GENOMIC DNA]</scope>
    <source>
        <strain evidence="1 2">V453</strain>
    </source>
</reference>
<dbReference type="Proteomes" id="UP000003094">
    <property type="component" value="Unassembled WGS sequence"/>
</dbReference>
<organism evidence="1 2">
    <name type="scientific">Paenibacillus vortex V453</name>
    <dbReference type="NCBI Taxonomy" id="715225"/>
    <lineage>
        <taxon>Bacteria</taxon>
        <taxon>Bacillati</taxon>
        <taxon>Bacillota</taxon>
        <taxon>Bacilli</taxon>
        <taxon>Bacillales</taxon>
        <taxon>Paenibacillaceae</taxon>
        <taxon>Paenibacillus</taxon>
    </lineage>
</organism>
<keyword evidence="2" id="KW-1185">Reference proteome</keyword>